<name>A0A397GUS4_9GLOM</name>
<sequence>MHDEISVPIFMISLNPVPELLVSNFGHIKNKQRSGYIQTGFNINNINGGRTQTGVHILVARAFIPNLENKPYVNHINGIEHDNRADNLEWVTPKENAQHKIFPNTGRGSPRQIAQKELNGNVIQIWDSITLASNALKIAETSISARCRKKQNTVGGWRWIYCDDYVEHNPNEEWRVIECNSKKLESHL</sequence>
<dbReference type="InterPro" id="IPR003647">
    <property type="entry name" value="Intron_nuc_1_rpt"/>
</dbReference>
<comment type="caution">
    <text evidence="2">The sequence shown here is derived from an EMBL/GenBank/DDBJ whole genome shotgun (WGS) entry which is preliminary data.</text>
</comment>
<accession>A0A397GUS4</accession>
<dbReference type="SMART" id="SM00497">
    <property type="entry name" value="IENR1"/>
    <property type="match status" value="1"/>
</dbReference>
<dbReference type="InterPro" id="IPR044925">
    <property type="entry name" value="His-Me_finger_sf"/>
</dbReference>
<dbReference type="STRING" id="1348612.A0A397GUS4"/>
<keyword evidence="3" id="KW-1185">Reference proteome</keyword>
<dbReference type="Gene3D" id="1.10.10.10">
    <property type="entry name" value="Winged helix-like DNA-binding domain superfamily/Winged helix DNA-binding domain"/>
    <property type="match status" value="1"/>
</dbReference>
<evidence type="ECO:0000259" key="1">
    <source>
        <dbReference type="Pfam" id="PF13392"/>
    </source>
</evidence>
<evidence type="ECO:0000313" key="2">
    <source>
        <dbReference type="EMBL" id="RHZ52813.1"/>
    </source>
</evidence>
<dbReference type="AlphaFoldDB" id="A0A397GUS4"/>
<feature type="domain" description="HNH nuclease" evidence="1">
    <location>
        <begin position="54"/>
        <end position="98"/>
    </location>
</feature>
<dbReference type="Proteomes" id="UP000266861">
    <property type="component" value="Unassembled WGS sequence"/>
</dbReference>
<evidence type="ECO:0000313" key="3">
    <source>
        <dbReference type="Proteomes" id="UP000266861"/>
    </source>
</evidence>
<proteinExistence type="predicted"/>
<gene>
    <name evidence="2" type="ORF">Glove_457g53</name>
</gene>
<organism evidence="2 3">
    <name type="scientific">Diversispora epigaea</name>
    <dbReference type="NCBI Taxonomy" id="1348612"/>
    <lineage>
        <taxon>Eukaryota</taxon>
        <taxon>Fungi</taxon>
        <taxon>Fungi incertae sedis</taxon>
        <taxon>Mucoromycota</taxon>
        <taxon>Glomeromycotina</taxon>
        <taxon>Glomeromycetes</taxon>
        <taxon>Diversisporales</taxon>
        <taxon>Diversisporaceae</taxon>
        <taxon>Diversispora</taxon>
    </lineage>
</organism>
<dbReference type="InterPro" id="IPR003615">
    <property type="entry name" value="HNH_nuc"/>
</dbReference>
<dbReference type="Gene3D" id="3.90.75.20">
    <property type="match status" value="1"/>
</dbReference>
<dbReference type="Pfam" id="PF13392">
    <property type="entry name" value="HNH_3"/>
    <property type="match status" value="1"/>
</dbReference>
<protein>
    <recommendedName>
        <fullName evidence="1">HNH nuclease domain-containing protein</fullName>
    </recommendedName>
</protein>
<reference evidence="2 3" key="1">
    <citation type="submission" date="2018-08" db="EMBL/GenBank/DDBJ databases">
        <title>Genome and evolution of the arbuscular mycorrhizal fungus Diversispora epigaea (formerly Glomus versiforme) and its bacterial endosymbionts.</title>
        <authorList>
            <person name="Sun X."/>
            <person name="Fei Z."/>
            <person name="Harrison M."/>
        </authorList>
    </citation>
    <scope>NUCLEOTIDE SEQUENCE [LARGE SCALE GENOMIC DNA]</scope>
    <source>
        <strain evidence="2 3">IT104</strain>
    </source>
</reference>
<dbReference type="InterPro" id="IPR036388">
    <property type="entry name" value="WH-like_DNA-bd_sf"/>
</dbReference>
<dbReference type="OrthoDB" id="2438771at2759"/>
<dbReference type="SUPFAM" id="SSF54060">
    <property type="entry name" value="His-Me finger endonucleases"/>
    <property type="match status" value="1"/>
</dbReference>
<dbReference type="EMBL" id="PQFF01000399">
    <property type="protein sequence ID" value="RHZ52813.1"/>
    <property type="molecule type" value="Genomic_DNA"/>
</dbReference>